<dbReference type="CDD" id="cd11339">
    <property type="entry name" value="AmyAc_bac_CMD_like_2"/>
    <property type="match status" value="1"/>
</dbReference>
<dbReference type="Gene3D" id="2.60.40.1110">
    <property type="match status" value="2"/>
</dbReference>
<evidence type="ECO:0000313" key="15">
    <source>
        <dbReference type="Proteomes" id="UP000601027"/>
    </source>
</evidence>
<comment type="catalytic activity">
    <reaction evidence="8">
        <text>Hydrolysis of (1-&gt;6)-alpha-D-glucosidic linkages in pullulan, amylopectin and glycogen, and in the alpha- and beta-limit dextrins of amylopectin and glycogen.</text>
        <dbReference type="EC" id="3.2.1.41"/>
    </reaction>
</comment>
<proteinExistence type="inferred from homology"/>
<dbReference type="RefSeq" id="WP_203175730.1">
    <property type="nucleotide sequence ID" value="NZ_JAEVHM010000062.1"/>
</dbReference>
<dbReference type="Pfam" id="PF17967">
    <property type="entry name" value="Pullulanase_N2"/>
    <property type="match status" value="1"/>
</dbReference>
<dbReference type="SUPFAM" id="SSF49452">
    <property type="entry name" value="Starch-binding domain-like"/>
    <property type="match status" value="2"/>
</dbReference>
<dbReference type="SUPFAM" id="SSF51011">
    <property type="entry name" value="Glycosyl hydrolase domain"/>
    <property type="match status" value="2"/>
</dbReference>
<dbReference type="Gene3D" id="3.20.20.80">
    <property type="entry name" value="Glycosidases"/>
    <property type="match status" value="2"/>
</dbReference>
<dbReference type="InterPro" id="IPR014756">
    <property type="entry name" value="Ig_E-set"/>
</dbReference>
<evidence type="ECO:0000256" key="4">
    <source>
        <dbReference type="ARBA" id="ARBA00022729"/>
    </source>
</evidence>
<evidence type="ECO:0000256" key="6">
    <source>
        <dbReference type="ARBA" id="ARBA00022837"/>
    </source>
</evidence>
<evidence type="ECO:0000256" key="7">
    <source>
        <dbReference type="ARBA" id="ARBA00023295"/>
    </source>
</evidence>
<dbReference type="InterPro" id="IPR017853">
    <property type="entry name" value="GH"/>
</dbReference>
<dbReference type="InterPro" id="IPR024561">
    <property type="entry name" value="Pullul_strch_C"/>
</dbReference>
<dbReference type="PANTHER" id="PTHR43002">
    <property type="entry name" value="GLYCOGEN DEBRANCHING ENZYME"/>
    <property type="match status" value="1"/>
</dbReference>
<dbReference type="Pfam" id="PF11852">
    <property type="entry name" value="Pullul_strch_C"/>
    <property type="match status" value="1"/>
</dbReference>
<dbReference type="EMBL" id="JAEVHM010000062">
    <property type="protein sequence ID" value="MBM0233043.1"/>
    <property type="molecule type" value="Genomic_DNA"/>
</dbReference>
<dbReference type="InterPro" id="IPR004193">
    <property type="entry name" value="Glyco_hydro_13_N"/>
</dbReference>
<organism evidence="14 15">
    <name type="scientific">Micromonospora parastrephiae</name>
    <dbReference type="NCBI Taxonomy" id="2806101"/>
    <lineage>
        <taxon>Bacteria</taxon>
        <taxon>Bacillati</taxon>
        <taxon>Actinomycetota</taxon>
        <taxon>Actinomycetes</taxon>
        <taxon>Micromonosporales</taxon>
        <taxon>Micromonosporaceae</taxon>
        <taxon>Micromonospora</taxon>
    </lineage>
</organism>
<evidence type="ECO:0000256" key="5">
    <source>
        <dbReference type="ARBA" id="ARBA00022801"/>
    </source>
</evidence>
<dbReference type="Pfam" id="PF17957">
    <property type="entry name" value="Big_7"/>
    <property type="match status" value="1"/>
</dbReference>
<dbReference type="InterPro" id="IPR013784">
    <property type="entry name" value="Carb-bd-like_fold"/>
</dbReference>
<evidence type="ECO:0000256" key="3">
    <source>
        <dbReference type="ARBA" id="ARBA00012595"/>
    </source>
</evidence>
<dbReference type="Gene3D" id="2.60.40.10">
    <property type="entry name" value="Immunoglobulins"/>
    <property type="match status" value="2"/>
</dbReference>
<feature type="domain" description="Glycosyl hydrolase family 13 catalytic" evidence="13">
    <location>
        <begin position="78"/>
        <end position="537"/>
    </location>
</feature>
<dbReference type="InterPro" id="IPR011839">
    <property type="entry name" value="Pullul_strch"/>
</dbReference>
<dbReference type="Proteomes" id="UP000601027">
    <property type="component" value="Unassembled WGS sequence"/>
</dbReference>
<evidence type="ECO:0000313" key="14">
    <source>
        <dbReference type="EMBL" id="MBM0233043.1"/>
    </source>
</evidence>
<dbReference type="SUPFAM" id="SSF51445">
    <property type="entry name" value="(Trans)glycosidases"/>
    <property type="match status" value="2"/>
</dbReference>
<dbReference type="InterPro" id="IPR013783">
    <property type="entry name" value="Ig-like_fold"/>
</dbReference>
<gene>
    <name evidence="14" type="primary">pulA</name>
    <name evidence="14" type="ORF">JNW91_14945</name>
</gene>
<comment type="similarity">
    <text evidence="2">Belongs to the glycosyl hydrolase 13 family.</text>
</comment>
<dbReference type="InterPro" id="IPR006047">
    <property type="entry name" value="GH13_cat_dom"/>
</dbReference>
<keyword evidence="6" id="KW-0106">Calcium</keyword>
<keyword evidence="5" id="KW-0378">Hydrolase</keyword>
<dbReference type="Gene3D" id="2.60.40.1130">
    <property type="entry name" value="Rab geranylgeranyltransferase alpha-subunit, insert domain"/>
    <property type="match status" value="1"/>
</dbReference>
<name>A0ABS1XUY4_9ACTN</name>
<dbReference type="CDD" id="cd02860">
    <property type="entry name" value="E_set_Pullulanase"/>
    <property type="match status" value="1"/>
</dbReference>
<comment type="catalytic activity">
    <reaction evidence="1">
        <text>Endohydrolysis of (1-&gt;4)-alpha-D-glucosidic linkages in polysaccharides containing three or more (1-&gt;4)-alpha-linked D-glucose units.</text>
        <dbReference type="EC" id="3.2.1.1"/>
    </reaction>
</comment>
<evidence type="ECO:0000256" key="11">
    <source>
        <dbReference type="ARBA" id="ARBA00030238"/>
    </source>
</evidence>
<comment type="caution">
    <text evidence="14">The sequence shown here is derived from an EMBL/GenBank/DDBJ whole genome shotgun (WGS) entry which is preliminary data.</text>
</comment>
<keyword evidence="7" id="KW-0326">Glycosidase</keyword>
<dbReference type="InterPro" id="IPR040671">
    <property type="entry name" value="Pullulanase_N2"/>
</dbReference>
<dbReference type="CDD" id="cd11341">
    <property type="entry name" value="AmyAc_Pullulanase_LD-like"/>
    <property type="match status" value="1"/>
</dbReference>
<evidence type="ECO:0000256" key="8">
    <source>
        <dbReference type="ARBA" id="ARBA00023965"/>
    </source>
</evidence>
<dbReference type="SMART" id="SM00642">
    <property type="entry name" value="Aamy"/>
    <property type="match status" value="1"/>
</dbReference>
<sequence>MKPPPIPRTALLALVYLLSVTLVGAPVAVRQLAAADDPRPSGADPLAAAGAVQWRAEPSVDALLRAGDTSARAEQFYFVLPDRFANGDPRNDSGGLTGDRLRTGLDPADKGFYHGGDLKGVIDKLDYIQGLGTTAIWLAPIFKNRPVQGSGDDVSAGYHGYWITDFTQVDPHFGTHEEMKRLVRLAHQRGIKIYLDVIVNHTADVIKYAENSYAYIDKATSPYTDAQGRAFEDRNYAEGSRAFPPVDRTSFPYTPTFVEPRDATVKVPAWLNDTTMYHNRGDSTFAGENSEYGDFFGLDDLWTERPEVVRGLTKAYGDWIGATGVDGFRLDTVKHVNMDFWPQFSQGIERAAEKAGKKDFFMFGEVYSADPEISSSYVRQGGLPATLDFAFQEAARGFTAGAGSAKALADVYARDDLYAARDTDAGRLTTFLGNHDMGRIGSFVAGGGTDPANHLRRDQLAHQLMFLTRGQPVVYSGDEQGFTGPGGDKDARQDMFASKVPDYLDDDLLGTERTHASDQFDTAHPLYRTIAELGRLRQAHPALRDGVQVTRYAADGPGVFAASRIAPADRTEYVVAVNNADTPQTVTVDTWSAGATFTGIYGGAGRASAGADGRLTLTVPPLSAVVQRAGTAIAQPAGKPTVRITSPAPDALVATPAAVTAQVTGDPLATVTVAARVAGGKWTLLGSADHAPYTVQHDLTGLAGGTRVEYKAVVRDGRGRTATARSTAVVGTPEQGGSPDWAVVHYQRPAGGYDDWGLYAWGDIDPAYVTEWPEGQPFAGEDSYGRFAWVKLKPGATSVNFVVVDSDGTKDVAQGRSIDVTRTGEIWLKQGDPAVYPTRQAAAGAPAPPVEEGTAVIHYRRADGNHDGWGLHLWDGAANPTEWSAPLKPTSTDAFGAVFRVPLAAGATGLKYIIHNGDTKDLPDDQRLDFASVGREVWLLAATPNRLLPSTAPRAGGDTDISKQKAHWIDRSTVAWQTGPTDGRTYALVAAPNGGVSVTDGELTGTYTTLPLRAQRNGLTEAQRAAFPHLWSYRTFTLDRADLAKVPAALRGQLLVTERDAEGALLAATGVQIPGVLDDVYARAADATLGPTFAGRTPSLALWAPTARTVALHLFDSPTAQPRTVPMRRDDRTGVWSVRGNHTWIGKYYRYQVRAWQPAAQKMVTASVTDPYSVALAADSTHSQLVDLNDPALAPAGWRTLRKPAPVPPAKAQVSELSVRDFSIADDTVPAQRRGTYLAFADPGTAGMTHLRALGDAGVTHLHLLPAFDFATIPEKRADQQQPACDLAALPPDSEEQQKCVAAVAETDGYNWGYDPLHYTVPEGGYAVDPAGAARTTEFRRMVAGVNGAGLRVVMDVVYNHTSAAGTDDKSVLDQIVPGYYQRLLDDGTVANSTCCANTAPEHAMMGKLVVDSLVTWARQYRVDGFRFDLMGHHPKANILDVRKALDKLTVARDGVDGKAILLYGEGWNFGEVANDARFVQATQANMAGTGIGTFNDRLRDAVRGGGPFDANPRVQGFASGLYTDPNGDAANGSPAEQKARLLHAHDLIKVGLTGNLRGYRFTDTAGRQVTGAQVDYNGSPAGYTAAPGEAVTYVDAHDNEILYDALAYKLPQATSAADRARMQVLALGTVVLGQGTGFVTAGTERLRSKSLDRNSYNSGDWFNQIRWNCEQGNGFGAGLPPAPDNEDKWSYARPLLADPALVPDCAAINTTDARYAELLRIRASSPVFGLATAEQVQQRVAFPLSGAQETPGVLTMTLDARGLGGPWTSLTVVLNGTPMPATQTLTGLRGADVALHPVLVTSADPVLRTASFDRSAGTFTVPARSVAVFVQR</sequence>
<dbReference type="Gene3D" id="2.60.40.1180">
    <property type="entry name" value="Golgi alpha-mannosidase II"/>
    <property type="match status" value="2"/>
</dbReference>
<dbReference type="InterPro" id="IPR005323">
    <property type="entry name" value="CBM41_pullulanase"/>
</dbReference>
<dbReference type="EC" id="3.2.1.41" evidence="9"/>
<evidence type="ECO:0000256" key="9">
    <source>
        <dbReference type="ARBA" id="ARBA00024062"/>
    </source>
</evidence>
<evidence type="ECO:0000256" key="2">
    <source>
        <dbReference type="ARBA" id="ARBA00008061"/>
    </source>
</evidence>
<keyword evidence="4" id="KW-0732">Signal</keyword>
<dbReference type="NCBIfam" id="TIGR02103">
    <property type="entry name" value="pullul_strch"/>
    <property type="match status" value="1"/>
</dbReference>
<evidence type="ECO:0000256" key="12">
    <source>
        <dbReference type="ARBA" id="ARBA00031076"/>
    </source>
</evidence>
<dbReference type="Pfam" id="PF02922">
    <property type="entry name" value="CBM_48"/>
    <property type="match status" value="1"/>
</dbReference>
<dbReference type="Pfam" id="PF00128">
    <property type="entry name" value="Alpha-amylase"/>
    <property type="match status" value="1"/>
</dbReference>
<evidence type="ECO:0000259" key="13">
    <source>
        <dbReference type="SMART" id="SM00642"/>
    </source>
</evidence>
<dbReference type="InterPro" id="IPR013780">
    <property type="entry name" value="Glyco_hydro_b"/>
</dbReference>
<accession>A0ABS1XUY4</accession>
<evidence type="ECO:0000256" key="1">
    <source>
        <dbReference type="ARBA" id="ARBA00000548"/>
    </source>
</evidence>
<dbReference type="EC" id="3.2.1.1" evidence="3"/>
<keyword evidence="15" id="KW-1185">Reference proteome</keyword>
<dbReference type="CDD" id="cd10315">
    <property type="entry name" value="CBM41_pullulanase"/>
    <property type="match status" value="2"/>
</dbReference>
<evidence type="ECO:0000256" key="10">
    <source>
        <dbReference type="ARBA" id="ARBA00029618"/>
    </source>
</evidence>
<protein>
    <recommendedName>
        <fullName evidence="11">1,4-alpha-D-glucan glucanohydrolase</fullName>
        <ecNumber evidence="3">3.2.1.1</ecNumber>
        <ecNumber evidence="9">3.2.1.41</ecNumber>
    </recommendedName>
    <alternativeName>
        <fullName evidence="10">Alpha-dextrin endo-1,6-alpha-glucosidase</fullName>
    </alternativeName>
    <alternativeName>
        <fullName evidence="12">Pullulan 6-glucanohydrolase</fullName>
    </alternativeName>
</protein>
<dbReference type="Pfam" id="PF03714">
    <property type="entry name" value="PUD"/>
    <property type="match status" value="2"/>
</dbReference>
<reference evidence="14 15" key="1">
    <citation type="submission" date="2021-01" db="EMBL/GenBank/DDBJ databases">
        <title>Draft genome sequence of Micromonospora sp. strain STR1_7.</title>
        <authorList>
            <person name="Karlyshev A."/>
            <person name="Jawad R."/>
        </authorList>
    </citation>
    <scope>NUCLEOTIDE SEQUENCE [LARGE SCALE GENOMIC DNA]</scope>
    <source>
        <strain evidence="14 15">STR1-7</strain>
    </source>
</reference>
<dbReference type="SUPFAM" id="SSF81296">
    <property type="entry name" value="E set domains"/>
    <property type="match status" value="2"/>
</dbReference>